<dbReference type="AlphaFoldDB" id="A0A517W3F2"/>
<dbReference type="SUPFAM" id="SSF63829">
    <property type="entry name" value="Calcium-dependent phosphotriesterase"/>
    <property type="match status" value="1"/>
</dbReference>
<keyword evidence="1" id="KW-0732">Signal</keyword>
<evidence type="ECO:0000256" key="1">
    <source>
        <dbReference type="SAM" id="SignalP"/>
    </source>
</evidence>
<dbReference type="RefSeq" id="WP_144989569.1">
    <property type="nucleotide sequence ID" value="NZ_CP037920.1"/>
</dbReference>
<evidence type="ECO:0000313" key="2">
    <source>
        <dbReference type="EMBL" id="QDT99767.1"/>
    </source>
</evidence>
<evidence type="ECO:0000313" key="3">
    <source>
        <dbReference type="Proteomes" id="UP000318704"/>
    </source>
</evidence>
<name>A0A517W3F2_9PLAN</name>
<gene>
    <name evidence="2" type="ORF">V144x_52800</name>
</gene>
<protein>
    <submittedName>
        <fullName evidence="2">Uncharacterized protein</fullName>
    </submittedName>
</protein>
<organism evidence="2 3">
    <name type="scientific">Gimesia aquarii</name>
    <dbReference type="NCBI Taxonomy" id="2527964"/>
    <lineage>
        <taxon>Bacteria</taxon>
        <taxon>Pseudomonadati</taxon>
        <taxon>Planctomycetota</taxon>
        <taxon>Planctomycetia</taxon>
        <taxon>Planctomycetales</taxon>
        <taxon>Planctomycetaceae</taxon>
        <taxon>Gimesia</taxon>
    </lineage>
</organism>
<sequence precursor="true">MNLQLLYFFLTFVIAFSLHSDVIADTKKQSNQKKTEYVNTQCEGKYPHHLQGICIDGLGNIFWSFTTELVKTNASGKILTKIPVGNHHGDLCFRDGKIFVAVNFGDFNNPQGKADSWVYVYDAEKLLLIAKHQTPEVIYGAGGIASHNGKFIVVGGLPKGVNENYLYEYNENFKFVKKHVLKSGYTLLGIQTATFADNQWWFGCYGTKLLKADAAFNFTEKYNIDCSLGIERVTDKLLLIGRGAKDAKKMHTGKVLLADPNKKQGFVIRK</sequence>
<reference evidence="2 3" key="1">
    <citation type="submission" date="2019-03" db="EMBL/GenBank/DDBJ databases">
        <title>Deep-cultivation of Planctomycetes and their phenomic and genomic characterization uncovers novel biology.</title>
        <authorList>
            <person name="Wiegand S."/>
            <person name="Jogler M."/>
            <person name="Boedeker C."/>
            <person name="Pinto D."/>
            <person name="Vollmers J."/>
            <person name="Rivas-Marin E."/>
            <person name="Kohn T."/>
            <person name="Peeters S.H."/>
            <person name="Heuer A."/>
            <person name="Rast P."/>
            <person name="Oberbeckmann S."/>
            <person name="Bunk B."/>
            <person name="Jeske O."/>
            <person name="Meyerdierks A."/>
            <person name="Storesund J.E."/>
            <person name="Kallscheuer N."/>
            <person name="Luecker S."/>
            <person name="Lage O.M."/>
            <person name="Pohl T."/>
            <person name="Merkel B.J."/>
            <person name="Hornburger P."/>
            <person name="Mueller R.-W."/>
            <person name="Bruemmer F."/>
            <person name="Labrenz M."/>
            <person name="Spormann A.M."/>
            <person name="Op den Camp H."/>
            <person name="Overmann J."/>
            <person name="Amann R."/>
            <person name="Jetten M.S.M."/>
            <person name="Mascher T."/>
            <person name="Medema M.H."/>
            <person name="Devos D.P."/>
            <person name="Kaster A.-K."/>
            <person name="Ovreas L."/>
            <person name="Rohde M."/>
            <person name="Galperin M.Y."/>
            <person name="Jogler C."/>
        </authorList>
    </citation>
    <scope>NUCLEOTIDE SEQUENCE [LARGE SCALE GENOMIC DNA]</scope>
    <source>
        <strain evidence="2 3">V144</strain>
    </source>
</reference>
<dbReference type="Proteomes" id="UP000318704">
    <property type="component" value="Chromosome"/>
</dbReference>
<feature type="signal peptide" evidence="1">
    <location>
        <begin position="1"/>
        <end position="20"/>
    </location>
</feature>
<feature type="chain" id="PRO_5021782150" evidence="1">
    <location>
        <begin position="21"/>
        <end position="270"/>
    </location>
</feature>
<dbReference type="KEGG" id="gaw:V144x_52800"/>
<proteinExistence type="predicted"/>
<accession>A0A517W3F2</accession>
<dbReference type="EMBL" id="CP037920">
    <property type="protein sequence ID" value="QDT99767.1"/>
    <property type="molecule type" value="Genomic_DNA"/>
</dbReference>